<name>A0A8S5N2G9_9CAUD</name>
<sequence>MRCRYKYRRQTSILDRGIFRYAKNSEKKENLTDKIRTDQKTGSDFFYLCETFGSR</sequence>
<accession>A0A8S5N2G9</accession>
<evidence type="ECO:0000313" key="1">
    <source>
        <dbReference type="EMBL" id="DAD88466.1"/>
    </source>
</evidence>
<dbReference type="EMBL" id="BK015041">
    <property type="protein sequence ID" value="DAD88466.1"/>
    <property type="molecule type" value="Genomic_DNA"/>
</dbReference>
<organism evidence="1">
    <name type="scientific">Podoviridae sp. cttxo15</name>
    <dbReference type="NCBI Taxonomy" id="2826584"/>
    <lineage>
        <taxon>Viruses</taxon>
        <taxon>Duplodnaviria</taxon>
        <taxon>Heunggongvirae</taxon>
        <taxon>Uroviricota</taxon>
        <taxon>Caudoviricetes</taxon>
    </lineage>
</organism>
<reference evidence="1" key="1">
    <citation type="journal article" date="2021" name="Proc. Natl. Acad. Sci. U.S.A.">
        <title>A Catalog of Tens of Thousands of Viruses from Human Metagenomes Reveals Hidden Associations with Chronic Diseases.</title>
        <authorList>
            <person name="Tisza M.J."/>
            <person name="Buck C.B."/>
        </authorList>
    </citation>
    <scope>NUCLEOTIDE SEQUENCE</scope>
    <source>
        <strain evidence="1">Cttxo15</strain>
    </source>
</reference>
<proteinExistence type="predicted"/>
<protein>
    <submittedName>
        <fullName evidence="1">AAA-ATPase Vps4-associated protein 1</fullName>
    </submittedName>
</protein>